<dbReference type="InterPro" id="IPR005031">
    <property type="entry name" value="COQ10_START"/>
</dbReference>
<evidence type="ECO:0000313" key="4">
    <source>
        <dbReference type="EMBL" id="WGZ90163.1"/>
    </source>
</evidence>
<dbReference type="InterPro" id="IPR044996">
    <property type="entry name" value="COQ10-like"/>
</dbReference>
<sequence length="145" mass="16433">MTHINRSALVPYTAEQMYQLVDDVLQYPNFLPWCSEAVVHHRDAQQVKATVTIAKGPVNKSFTTQNVMSRPHSIEMQLVDGPFKRLHGFWRFDALDAQSCKVSLDLDFEFSNMLVSMAIGPVFNQVANTLVDSFVERARAIYGKP</sequence>
<reference evidence="4" key="1">
    <citation type="journal article" date="2023" name="Int. J. Mol. Sci.">
        <title>Metagenomics Revealed a New Genus 'Candidatus Thiocaldithrix dubininis' gen. nov., sp. nov. and a New Species 'Candidatus Thiothrix putei' sp. nov. in the Family Thiotrichaceae, Some Members of Which Have Traits of Both Na+- and H+-Motive Energetics.</title>
        <authorList>
            <person name="Ravin N.V."/>
            <person name="Muntyan M.S."/>
            <person name="Smolyakov D.D."/>
            <person name="Rudenko T.S."/>
            <person name="Beletsky A.V."/>
            <person name="Mardanov A.V."/>
            <person name="Grabovich M.Y."/>
        </authorList>
    </citation>
    <scope>NUCLEOTIDE SEQUENCE</scope>
    <source>
        <strain evidence="4">GKL-01</strain>
    </source>
</reference>
<dbReference type="KEGG" id="tdu:QJT80_11725"/>
<dbReference type="PANTHER" id="PTHR12901:SF10">
    <property type="entry name" value="COENZYME Q-BINDING PROTEIN COQ10, MITOCHONDRIAL"/>
    <property type="match status" value="1"/>
</dbReference>
<dbReference type="SUPFAM" id="SSF55961">
    <property type="entry name" value="Bet v1-like"/>
    <property type="match status" value="1"/>
</dbReference>
<dbReference type="Proteomes" id="UP001300672">
    <property type="component" value="Chromosome"/>
</dbReference>
<protein>
    <submittedName>
        <fullName evidence="4">Type II toxin-antitoxin system RatA family toxin</fullName>
    </submittedName>
</protein>
<dbReference type="AlphaFoldDB" id="A0AA95H5Z6"/>
<dbReference type="Gene3D" id="3.30.530.20">
    <property type="match status" value="1"/>
</dbReference>
<dbReference type="GO" id="GO:0048039">
    <property type="term" value="F:ubiquinone binding"/>
    <property type="evidence" value="ECO:0007669"/>
    <property type="project" value="InterPro"/>
</dbReference>
<dbReference type="InterPro" id="IPR023393">
    <property type="entry name" value="START-like_dom_sf"/>
</dbReference>
<evidence type="ECO:0000259" key="3">
    <source>
        <dbReference type="Pfam" id="PF03364"/>
    </source>
</evidence>
<gene>
    <name evidence="4" type="ORF">QJT80_11725</name>
</gene>
<feature type="domain" description="Coenzyme Q-binding protein COQ10 START" evidence="3">
    <location>
        <begin position="10"/>
        <end position="134"/>
    </location>
</feature>
<dbReference type="PANTHER" id="PTHR12901">
    <property type="entry name" value="SPERM PROTEIN HOMOLOG"/>
    <property type="match status" value="1"/>
</dbReference>
<name>A0AA95H5Z6_9GAMM</name>
<dbReference type="EMBL" id="CP124755">
    <property type="protein sequence ID" value="WGZ90163.1"/>
    <property type="molecule type" value="Genomic_DNA"/>
</dbReference>
<dbReference type="GO" id="GO:0045333">
    <property type="term" value="P:cellular respiration"/>
    <property type="evidence" value="ECO:0007669"/>
    <property type="project" value="InterPro"/>
</dbReference>
<comment type="similarity">
    <text evidence="1">Belongs to the ribosome association toxin RatA family.</text>
</comment>
<keyword evidence="2" id="KW-1277">Toxin-antitoxin system</keyword>
<dbReference type="Pfam" id="PF03364">
    <property type="entry name" value="Polyketide_cyc"/>
    <property type="match status" value="1"/>
</dbReference>
<evidence type="ECO:0000256" key="2">
    <source>
        <dbReference type="ARBA" id="ARBA00022649"/>
    </source>
</evidence>
<dbReference type="CDD" id="cd07813">
    <property type="entry name" value="COQ10p_like"/>
    <property type="match status" value="1"/>
</dbReference>
<organism evidence="4">
    <name type="scientific">Candidatus Thiocaldithrix dubininis</name>
    <dbReference type="NCBI Taxonomy" id="3080823"/>
    <lineage>
        <taxon>Bacteria</taxon>
        <taxon>Pseudomonadati</taxon>
        <taxon>Pseudomonadota</taxon>
        <taxon>Gammaproteobacteria</taxon>
        <taxon>Thiotrichales</taxon>
        <taxon>Thiotrichaceae</taxon>
        <taxon>Candidatus Thiocaldithrix</taxon>
    </lineage>
</organism>
<reference evidence="4" key="2">
    <citation type="submission" date="2023-04" db="EMBL/GenBank/DDBJ databases">
        <authorList>
            <person name="Beletskiy A.V."/>
            <person name="Mardanov A.V."/>
            <person name="Ravin N.V."/>
        </authorList>
    </citation>
    <scope>NUCLEOTIDE SEQUENCE</scope>
    <source>
        <strain evidence="4">GKL-01</strain>
    </source>
</reference>
<evidence type="ECO:0000256" key="1">
    <source>
        <dbReference type="ARBA" id="ARBA00008918"/>
    </source>
</evidence>
<proteinExistence type="inferred from homology"/>
<accession>A0AA95H5Z6</accession>